<protein>
    <submittedName>
        <fullName evidence="1">Uncharacterized protein</fullName>
    </submittedName>
</protein>
<dbReference type="Proteomes" id="UP001201701">
    <property type="component" value="Unassembled WGS sequence"/>
</dbReference>
<organism evidence="1 2">
    <name type="scientific">Mesorhizobium retamae</name>
    <dbReference type="NCBI Taxonomy" id="2912854"/>
    <lineage>
        <taxon>Bacteria</taxon>
        <taxon>Pseudomonadati</taxon>
        <taxon>Pseudomonadota</taxon>
        <taxon>Alphaproteobacteria</taxon>
        <taxon>Hyphomicrobiales</taxon>
        <taxon>Phyllobacteriaceae</taxon>
        <taxon>Mesorhizobium</taxon>
    </lineage>
</organism>
<gene>
    <name evidence="1" type="ORF">L4923_15745</name>
</gene>
<dbReference type="RefSeq" id="WP_239366702.1">
    <property type="nucleotide sequence ID" value="NZ_JAKREW010000014.1"/>
</dbReference>
<name>A0ABS9QGD2_9HYPH</name>
<proteinExistence type="predicted"/>
<dbReference type="EMBL" id="JAKREW010000014">
    <property type="protein sequence ID" value="MCG7506479.1"/>
    <property type="molecule type" value="Genomic_DNA"/>
</dbReference>
<evidence type="ECO:0000313" key="2">
    <source>
        <dbReference type="Proteomes" id="UP001201701"/>
    </source>
</evidence>
<sequence length="111" mass="11730">MISSALPSHHHGPQMTDATSPLATVVDCAAAADGGSLWIQLSIGGQVKNYTLNRSIASRGTAQYGQVSSQHGPLSKQELRDLLLVLDVPRQGMCAGLVEEFVQFLKKSALG</sequence>
<keyword evidence="2" id="KW-1185">Reference proteome</keyword>
<evidence type="ECO:0000313" key="1">
    <source>
        <dbReference type="EMBL" id="MCG7506479.1"/>
    </source>
</evidence>
<accession>A0ABS9QGD2</accession>
<comment type="caution">
    <text evidence="1">The sequence shown here is derived from an EMBL/GenBank/DDBJ whole genome shotgun (WGS) entry which is preliminary data.</text>
</comment>
<reference evidence="1 2" key="1">
    <citation type="submission" date="2022-02" db="EMBL/GenBank/DDBJ databases">
        <title>Draft genome sequence of Mezorhizobium retamae strain IRAMC:0171 isolated from Retama raetam nodules.</title>
        <authorList>
            <person name="Bengaied R."/>
            <person name="Sbissi I."/>
            <person name="Huber K."/>
            <person name="Ghodbane F."/>
            <person name="Nouioui I."/>
            <person name="Tarhouni M."/>
            <person name="Gtari M."/>
        </authorList>
    </citation>
    <scope>NUCLEOTIDE SEQUENCE [LARGE SCALE GENOMIC DNA]</scope>
    <source>
        <strain evidence="1 2">IRAMC:0171</strain>
    </source>
</reference>